<keyword evidence="5" id="KW-0597">Phosphoprotein</keyword>
<dbReference type="InterPro" id="IPR036097">
    <property type="entry name" value="HisK_dim/P_sf"/>
</dbReference>
<dbReference type="RefSeq" id="WP_249308822.1">
    <property type="nucleotide sequence ID" value="NZ_JACRSZ010000010.1"/>
</dbReference>
<gene>
    <name evidence="15" type="ORF">H8716_10625</name>
</gene>
<dbReference type="EMBL" id="JACRSZ010000010">
    <property type="protein sequence ID" value="MBC8573531.1"/>
    <property type="molecule type" value="Genomic_DNA"/>
</dbReference>
<organism evidence="15 16">
    <name type="scientific">Jingyaoa shaoxingensis</name>
    <dbReference type="NCBI Taxonomy" id="2763671"/>
    <lineage>
        <taxon>Bacteria</taxon>
        <taxon>Bacillati</taxon>
        <taxon>Bacillota</taxon>
        <taxon>Clostridia</taxon>
        <taxon>Lachnospirales</taxon>
        <taxon>Lachnospiraceae</taxon>
        <taxon>Jingyaoa</taxon>
    </lineage>
</organism>
<dbReference type="Pfam" id="PF02518">
    <property type="entry name" value="HATPase_c"/>
    <property type="match status" value="1"/>
</dbReference>
<evidence type="ECO:0000256" key="3">
    <source>
        <dbReference type="ARBA" id="ARBA00012438"/>
    </source>
</evidence>
<dbReference type="Gene3D" id="3.30.565.10">
    <property type="entry name" value="Histidine kinase-like ATPase, C-terminal domain"/>
    <property type="match status" value="1"/>
</dbReference>
<evidence type="ECO:0000256" key="11">
    <source>
        <dbReference type="ARBA" id="ARBA00023136"/>
    </source>
</evidence>
<evidence type="ECO:0000256" key="12">
    <source>
        <dbReference type="SAM" id="Coils"/>
    </source>
</evidence>
<keyword evidence="7 13" id="KW-0812">Transmembrane</keyword>
<evidence type="ECO:0000256" key="8">
    <source>
        <dbReference type="ARBA" id="ARBA00022777"/>
    </source>
</evidence>
<keyword evidence="4" id="KW-1003">Cell membrane</keyword>
<dbReference type="PANTHER" id="PTHR45453">
    <property type="entry name" value="PHOSPHATE REGULON SENSOR PROTEIN PHOR"/>
    <property type="match status" value="1"/>
</dbReference>
<dbReference type="GO" id="GO:0016301">
    <property type="term" value="F:kinase activity"/>
    <property type="evidence" value="ECO:0007669"/>
    <property type="project" value="UniProtKB-KW"/>
</dbReference>
<dbReference type="EC" id="2.7.13.3" evidence="3"/>
<evidence type="ECO:0000313" key="15">
    <source>
        <dbReference type="EMBL" id="MBC8573531.1"/>
    </source>
</evidence>
<name>A0ABR7NAU6_9FIRM</name>
<accession>A0ABR7NAU6</accession>
<comment type="caution">
    <text evidence="15">The sequence shown here is derived from an EMBL/GenBank/DDBJ whole genome shotgun (WGS) entry which is preliminary data.</text>
</comment>
<keyword evidence="9 13" id="KW-1133">Transmembrane helix</keyword>
<sequence length="313" mass="36742">MKVKNGRKRFVTEYAGLFCMEPVIVLTTFGVSALYNIPTEYMIYLIALNIAVWLMVLCIQYRFFKKKNEEYQEEIRNLQRNHREENQKWENLREKQDFFALWAHQIKTPIAAMHLLLQSEETDTADCRQELFKIENYVEMALNYLRFEEMSNDLVLERNSLEALVRQTVKKYAFVFIHNHIAIKLGDLDYRVLTDEKWFCFVLEQILSNALKYTRQGSVTIFAEKGDEGIRLTIRDTGIGIRSEDLPRIFEKGFTGYNGRMDKKASGLGLYLCKGICEKLGHRIEVFSTEGKGTDMCITMPQENVKWKDLTEM</sequence>
<dbReference type="PANTHER" id="PTHR45453:SF2">
    <property type="entry name" value="HISTIDINE KINASE"/>
    <property type="match status" value="1"/>
</dbReference>
<evidence type="ECO:0000313" key="16">
    <source>
        <dbReference type="Proteomes" id="UP000657421"/>
    </source>
</evidence>
<feature type="coiled-coil region" evidence="12">
    <location>
        <begin position="61"/>
        <end position="95"/>
    </location>
</feature>
<feature type="domain" description="Histidine kinase" evidence="14">
    <location>
        <begin position="101"/>
        <end position="304"/>
    </location>
</feature>
<evidence type="ECO:0000256" key="9">
    <source>
        <dbReference type="ARBA" id="ARBA00022989"/>
    </source>
</evidence>
<evidence type="ECO:0000256" key="7">
    <source>
        <dbReference type="ARBA" id="ARBA00022692"/>
    </source>
</evidence>
<dbReference type="InterPro" id="IPR003594">
    <property type="entry name" value="HATPase_dom"/>
</dbReference>
<dbReference type="PROSITE" id="PS50109">
    <property type="entry name" value="HIS_KIN"/>
    <property type="match status" value="1"/>
</dbReference>
<dbReference type="CDD" id="cd00082">
    <property type="entry name" value="HisKA"/>
    <property type="match status" value="1"/>
</dbReference>
<dbReference type="SUPFAM" id="SSF55874">
    <property type="entry name" value="ATPase domain of HSP90 chaperone/DNA topoisomerase II/histidine kinase"/>
    <property type="match status" value="1"/>
</dbReference>
<evidence type="ECO:0000256" key="4">
    <source>
        <dbReference type="ARBA" id="ARBA00022475"/>
    </source>
</evidence>
<dbReference type="InterPro" id="IPR003661">
    <property type="entry name" value="HisK_dim/P_dom"/>
</dbReference>
<proteinExistence type="predicted"/>
<dbReference type="SUPFAM" id="SSF47384">
    <property type="entry name" value="Homodimeric domain of signal transducing histidine kinase"/>
    <property type="match status" value="1"/>
</dbReference>
<dbReference type="InterPro" id="IPR036890">
    <property type="entry name" value="HATPase_C_sf"/>
</dbReference>
<dbReference type="InterPro" id="IPR050351">
    <property type="entry name" value="BphY/WalK/GraS-like"/>
</dbReference>
<feature type="transmembrane region" description="Helical" evidence="13">
    <location>
        <begin position="12"/>
        <end position="35"/>
    </location>
</feature>
<keyword evidence="8 15" id="KW-0418">Kinase</keyword>
<evidence type="ECO:0000256" key="2">
    <source>
        <dbReference type="ARBA" id="ARBA00004651"/>
    </source>
</evidence>
<protein>
    <recommendedName>
        <fullName evidence="3">histidine kinase</fullName>
        <ecNumber evidence="3">2.7.13.3</ecNumber>
    </recommendedName>
</protein>
<keyword evidence="12" id="KW-0175">Coiled coil</keyword>
<comment type="catalytic activity">
    <reaction evidence="1">
        <text>ATP + protein L-histidine = ADP + protein N-phospho-L-histidine.</text>
        <dbReference type="EC" id="2.7.13.3"/>
    </reaction>
</comment>
<evidence type="ECO:0000259" key="14">
    <source>
        <dbReference type="PROSITE" id="PS50109"/>
    </source>
</evidence>
<feature type="transmembrane region" description="Helical" evidence="13">
    <location>
        <begin position="41"/>
        <end position="59"/>
    </location>
</feature>
<keyword evidence="16" id="KW-1185">Reference proteome</keyword>
<keyword evidence="6" id="KW-0808">Transferase</keyword>
<dbReference type="InterPro" id="IPR005467">
    <property type="entry name" value="His_kinase_dom"/>
</dbReference>
<evidence type="ECO:0000256" key="5">
    <source>
        <dbReference type="ARBA" id="ARBA00022553"/>
    </source>
</evidence>
<comment type="subcellular location">
    <subcellularLocation>
        <location evidence="2">Cell membrane</location>
        <topology evidence="2">Multi-pass membrane protein</topology>
    </subcellularLocation>
</comment>
<keyword evidence="10" id="KW-0902">Two-component regulatory system</keyword>
<keyword evidence="11 13" id="KW-0472">Membrane</keyword>
<dbReference type="Proteomes" id="UP000657421">
    <property type="component" value="Unassembled WGS sequence"/>
</dbReference>
<reference evidence="15 16" key="1">
    <citation type="submission" date="2020-08" db="EMBL/GenBank/DDBJ databases">
        <title>Genome public.</title>
        <authorList>
            <person name="Liu C."/>
            <person name="Sun Q."/>
        </authorList>
    </citation>
    <scope>NUCLEOTIDE SEQUENCE [LARGE SCALE GENOMIC DNA]</scope>
    <source>
        <strain evidence="15 16">NSJ-46</strain>
    </source>
</reference>
<dbReference type="SMART" id="SM00387">
    <property type="entry name" value="HATPase_c"/>
    <property type="match status" value="1"/>
</dbReference>
<evidence type="ECO:0000256" key="13">
    <source>
        <dbReference type="SAM" id="Phobius"/>
    </source>
</evidence>
<evidence type="ECO:0000256" key="10">
    <source>
        <dbReference type="ARBA" id="ARBA00023012"/>
    </source>
</evidence>
<evidence type="ECO:0000256" key="1">
    <source>
        <dbReference type="ARBA" id="ARBA00000085"/>
    </source>
</evidence>
<dbReference type="InterPro" id="IPR004358">
    <property type="entry name" value="Sig_transdc_His_kin-like_C"/>
</dbReference>
<dbReference type="PRINTS" id="PR00344">
    <property type="entry name" value="BCTRLSENSOR"/>
</dbReference>
<evidence type="ECO:0000256" key="6">
    <source>
        <dbReference type="ARBA" id="ARBA00022679"/>
    </source>
</evidence>